<protein>
    <recommendedName>
        <fullName evidence="6">WD repeat-containing protein JIP5</fullName>
    </recommendedName>
    <alternativeName>
        <fullName evidence="7">WD repeat-containing protein jip5</fullName>
    </alternativeName>
</protein>
<evidence type="ECO:0000256" key="1">
    <source>
        <dbReference type="ARBA" id="ARBA00004604"/>
    </source>
</evidence>
<keyword evidence="5" id="KW-0539">Nucleus</keyword>
<reference evidence="9 10" key="1">
    <citation type="journal article" date="2018" name="Nat. Ecol. Evol.">
        <title>Pezizomycetes genomes reveal the molecular basis of ectomycorrhizal truffle lifestyle.</title>
        <authorList>
            <person name="Murat C."/>
            <person name="Payen T."/>
            <person name="Noel B."/>
            <person name="Kuo A."/>
            <person name="Morin E."/>
            <person name="Chen J."/>
            <person name="Kohler A."/>
            <person name="Krizsan K."/>
            <person name="Balestrini R."/>
            <person name="Da Silva C."/>
            <person name="Montanini B."/>
            <person name="Hainaut M."/>
            <person name="Levati E."/>
            <person name="Barry K.W."/>
            <person name="Belfiori B."/>
            <person name="Cichocki N."/>
            <person name="Clum A."/>
            <person name="Dockter R.B."/>
            <person name="Fauchery L."/>
            <person name="Guy J."/>
            <person name="Iotti M."/>
            <person name="Le Tacon F."/>
            <person name="Lindquist E.A."/>
            <person name="Lipzen A."/>
            <person name="Malagnac F."/>
            <person name="Mello A."/>
            <person name="Molinier V."/>
            <person name="Miyauchi S."/>
            <person name="Poulain J."/>
            <person name="Riccioni C."/>
            <person name="Rubini A."/>
            <person name="Sitrit Y."/>
            <person name="Splivallo R."/>
            <person name="Traeger S."/>
            <person name="Wang M."/>
            <person name="Zifcakova L."/>
            <person name="Wipf D."/>
            <person name="Zambonelli A."/>
            <person name="Paolocci F."/>
            <person name="Nowrousian M."/>
            <person name="Ottonello S."/>
            <person name="Baldrian P."/>
            <person name="Spatafora J.W."/>
            <person name="Henrissat B."/>
            <person name="Nagy L.G."/>
            <person name="Aury J.M."/>
            <person name="Wincker P."/>
            <person name="Grigoriev I.V."/>
            <person name="Bonfante P."/>
            <person name="Martin F.M."/>
        </authorList>
    </citation>
    <scope>NUCLEOTIDE SEQUENCE [LARGE SCALE GENOMIC DNA]</scope>
    <source>
        <strain evidence="9 10">RN42</strain>
    </source>
</reference>
<sequence>MLDYSSFRLALPNPLLTASLHPSEPILATGLSSGHVQVYRLPSEASTTAAADSDSDHDSDDDTSPSPESQNSSEFSLLWKTRRHKPTVRAVSYTCDGRSLLSAGTDTLFKVADSSTGKVSSKYAIPTSATNQKKRAGDPSKAVPDAAVPTVIDASINAHTALMGTEAGTILRLDLRTPKGFVEGQVWSLDPAEGAYGADTVSSIVPLPGLEGGEPRQIVATGGVVLAVFDIRKPGKTIVTSEMQEDDILCATWVPYWPGRTGVGNSRGRILTGMAEGMAGVWRRGEWEDHGDRINVCKKDGDSVDSIIGIDGLGIVAGTGGGKVKVFKVGGNKVLGELTHSTEEEGGEGVGFVGEDTEGRLVSAGGECVRVWYKNNRKDKAPKGSDDEDDSDADSDDSDASEDESDIDSEEEHARRKRKRKGLGARKGPKPAKNVKMTFEGLD</sequence>
<feature type="region of interest" description="Disordered" evidence="8">
    <location>
        <begin position="43"/>
        <end position="78"/>
    </location>
</feature>
<dbReference type="InterPro" id="IPR015943">
    <property type="entry name" value="WD40/YVTN_repeat-like_dom_sf"/>
</dbReference>
<evidence type="ECO:0000256" key="2">
    <source>
        <dbReference type="ARBA" id="ARBA00007625"/>
    </source>
</evidence>
<dbReference type="Gene3D" id="2.130.10.10">
    <property type="entry name" value="YVTN repeat-like/Quinoprotein amine dehydrogenase"/>
    <property type="match status" value="2"/>
</dbReference>
<gene>
    <name evidence="9" type="ORF">BJ508DRAFT_302022</name>
</gene>
<name>A0A3N4IKB5_ASCIM</name>
<evidence type="ECO:0000256" key="5">
    <source>
        <dbReference type="ARBA" id="ARBA00023242"/>
    </source>
</evidence>
<comment type="similarity">
    <text evidence="2">Belongs to the WD repeat WDR55 family.</text>
</comment>
<evidence type="ECO:0000313" key="9">
    <source>
        <dbReference type="EMBL" id="RPA86106.1"/>
    </source>
</evidence>
<evidence type="ECO:0000313" key="10">
    <source>
        <dbReference type="Proteomes" id="UP000275078"/>
    </source>
</evidence>
<keyword evidence="4" id="KW-0677">Repeat</keyword>
<dbReference type="PANTHER" id="PTHR19924">
    <property type="entry name" value="UTP15 U3 SMALL NUCLEOLAR RNA-ASSOCIATED PROTEIN 15 FAMILY MEMBER"/>
    <property type="match status" value="1"/>
</dbReference>
<dbReference type="EMBL" id="ML119650">
    <property type="protein sequence ID" value="RPA86106.1"/>
    <property type="molecule type" value="Genomic_DNA"/>
</dbReference>
<feature type="compositionally biased region" description="Low complexity" evidence="8">
    <location>
        <begin position="43"/>
        <end position="52"/>
    </location>
</feature>
<feature type="compositionally biased region" description="Acidic residues" evidence="8">
    <location>
        <begin position="386"/>
        <end position="411"/>
    </location>
</feature>
<proteinExistence type="inferred from homology"/>
<evidence type="ECO:0000256" key="7">
    <source>
        <dbReference type="ARBA" id="ARBA00039514"/>
    </source>
</evidence>
<evidence type="ECO:0000256" key="6">
    <source>
        <dbReference type="ARBA" id="ARBA00039238"/>
    </source>
</evidence>
<dbReference type="GO" id="GO:0006364">
    <property type="term" value="P:rRNA processing"/>
    <property type="evidence" value="ECO:0007669"/>
    <property type="project" value="TreeGrafter"/>
</dbReference>
<dbReference type="OrthoDB" id="2288928at2759"/>
<comment type="subcellular location">
    <subcellularLocation>
        <location evidence="1">Nucleus</location>
        <location evidence="1">Nucleolus</location>
    </subcellularLocation>
</comment>
<keyword evidence="3" id="KW-0853">WD repeat</keyword>
<accession>A0A3N4IKB5</accession>
<dbReference type="SUPFAM" id="SSF50978">
    <property type="entry name" value="WD40 repeat-like"/>
    <property type="match status" value="1"/>
</dbReference>
<dbReference type="Proteomes" id="UP000275078">
    <property type="component" value="Unassembled WGS sequence"/>
</dbReference>
<dbReference type="STRING" id="1160509.A0A3N4IKB5"/>
<feature type="compositionally biased region" description="Basic residues" evidence="8">
    <location>
        <begin position="415"/>
        <end position="430"/>
    </location>
</feature>
<evidence type="ECO:0000256" key="8">
    <source>
        <dbReference type="SAM" id="MobiDB-lite"/>
    </source>
</evidence>
<feature type="region of interest" description="Disordered" evidence="8">
    <location>
        <begin position="377"/>
        <end position="443"/>
    </location>
</feature>
<dbReference type="InterPro" id="IPR036322">
    <property type="entry name" value="WD40_repeat_dom_sf"/>
</dbReference>
<dbReference type="PANTHER" id="PTHR19924:SF31">
    <property type="entry name" value="WD REPEAT-CONTAINING PROTEIN JIP5"/>
    <property type="match status" value="1"/>
</dbReference>
<organism evidence="9 10">
    <name type="scientific">Ascobolus immersus RN42</name>
    <dbReference type="NCBI Taxonomy" id="1160509"/>
    <lineage>
        <taxon>Eukaryota</taxon>
        <taxon>Fungi</taxon>
        <taxon>Dikarya</taxon>
        <taxon>Ascomycota</taxon>
        <taxon>Pezizomycotina</taxon>
        <taxon>Pezizomycetes</taxon>
        <taxon>Pezizales</taxon>
        <taxon>Ascobolaceae</taxon>
        <taxon>Ascobolus</taxon>
    </lineage>
</organism>
<evidence type="ECO:0000256" key="3">
    <source>
        <dbReference type="ARBA" id="ARBA00022574"/>
    </source>
</evidence>
<dbReference type="GO" id="GO:0005730">
    <property type="term" value="C:nucleolus"/>
    <property type="evidence" value="ECO:0007669"/>
    <property type="project" value="UniProtKB-SubCell"/>
</dbReference>
<dbReference type="GO" id="GO:0045943">
    <property type="term" value="P:positive regulation of transcription by RNA polymerase I"/>
    <property type="evidence" value="ECO:0007669"/>
    <property type="project" value="TreeGrafter"/>
</dbReference>
<feature type="compositionally biased region" description="Acidic residues" evidence="8">
    <location>
        <begin position="53"/>
        <end position="63"/>
    </location>
</feature>
<keyword evidence="10" id="KW-1185">Reference proteome</keyword>
<evidence type="ECO:0000256" key="4">
    <source>
        <dbReference type="ARBA" id="ARBA00022737"/>
    </source>
</evidence>
<dbReference type="AlphaFoldDB" id="A0A3N4IKB5"/>